<evidence type="ECO:0000259" key="4">
    <source>
        <dbReference type="Pfam" id="PF13407"/>
    </source>
</evidence>
<dbReference type="Pfam" id="PF13407">
    <property type="entry name" value="Peripla_BP_4"/>
    <property type="match status" value="1"/>
</dbReference>
<evidence type="ECO:0000313" key="6">
    <source>
        <dbReference type="Proteomes" id="UP000324781"/>
    </source>
</evidence>
<evidence type="ECO:0000256" key="2">
    <source>
        <dbReference type="ARBA" id="ARBA00007639"/>
    </source>
</evidence>
<evidence type="ECO:0000313" key="5">
    <source>
        <dbReference type="EMBL" id="SHI44640.1"/>
    </source>
</evidence>
<evidence type="ECO:0000256" key="3">
    <source>
        <dbReference type="SAM" id="Phobius"/>
    </source>
</evidence>
<dbReference type="PANTHER" id="PTHR30036">
    <property type="entry name" value="D-XYLOSE-BINDING PERIPLASMIC PROTEIN"/>
    <property type="match status" value="1"/>
</dbReference>
<sequence>MKKAFAIGIIIMLLVSGLLVIFLVSYFQSQGFNLLNVKNTLRNNGYKPEYHFAVIGQADDTFWQSVREGCLAAAEEYHVAVEFNFPPFTNLEEQMMYLDIAIASKVDGIVTHVLDEEKFTPLIDKAVEAGIPVITVEAEAKNSKRSAYVGTNTFNLGRESGKLVLEAKGEKANIAIILSDYVDGTENVPQNLRIAGTKDALKDMPGMTIRTFSSSTGFFSAEEVTRRILINYPEVDTIICTSARDTISAAQVIVDLNKVGKITVIGYDDAPEILRYIEKGVIYGTVVANPYMIGYESIRSLVEIKQNRLTSTYVDTGAKVITYDNIQDYLHTLPENMEKDQAER</sequence>
<accession>A0A1M6B7H6</accession>
<protein>
    <submittedName>
        <fullName evidence="5">Monosaccharide ABC transporter substrate-binding protein, CUT2 family</fullName>
    </submittedName>
</protein>
<evidence type="ECO:0000256" key="1">
    <source>
        <dbReference type="ARBA" id="ARBA00004196"/>
    </source>
</evidence>
<reference evidence="5 6" key="1">
    <citation type="submission" date="2016-11" db="EMBL/GenBank/DDBJ databases">
        <authorList>
            <person name="Varghese N."/>
            <person name="Submissions S."/>
        </authorList>
    </citation>
    <scope>NUCLEOTIDE SEQUENCE [LARGE SCALE GENOMIC DNA]</scope>
    <source>
        <strain evidence="5 6">DSM 19027</strain>
    </source>
</reference>
<comment type="similarity">
    <text evidence="2">Belongs to the bacterial solute-binding protein 2 family.</text>
</comment>
<dbReference type="EMBL" id="FQZP01000002">
    <property type="protein sequence ID" value="SHI44640.1"/>
    <property type="molecule type" value="Genomic_DNA"/>
</dbReference>
<keyword evidence="6" id="KW-1185">Reference proteome</keyword>
<keyword evidence="3" id="KW-0812">Transmembrane</keyword>
<dbReference type="InterPro" id="IPR050555">
    <property type="entry name" value="Bact_Solute-Bind_Prot2"/>
</dbReference>
<organism evidence="5 6">
    <name type="scientific">Thermoclostridium caenicola</name>
    <dbReference type="NCBI Taxonomy" id="659425"/>
    <lineage>
        <taxon>Bacteria</taxon>
        <taxon>Bacillati</taxon>
        <taxon>Bacillota</taxon>
        <taxon>Clostridia</taxon>
        <taxon>Eubacteriales</taxon>
        <taxon>Oscillospiraceae</taxon>
        <taxon>Thermoclostridium</taxon>
    </lineage>
</organism>
<keyword evidence="3" id="KW-1133">Transmembrane helix</keyword>
<feature type="domain" description="Periplasmic binding protein" evidence="4">
    <location>
        <begin position="56"/>
        <end position="306"/>
    </location>
</feature>
<comment type="subcellular location">
    <subcellularLocation>
        <location evidence="1">Cell envelope</location>
    </subcellularLocation>
</comment>
<dbReference type="InterPro" id="IPR028082">
    <property type="entry name" value="Peripla_BP_I"/>
</dbReference>
<keyword evidence="3" id="KW-0472">Membrane</keyword>
<dbReference type="SUPFAM" id="SSF53822">
    <property type="entry name" value="Periplasmic binding protein-like I"/>
    <property type="match status" value="1"/>
</dbReference>
<dbReference type="AlphaFoldDB" id="A0A1M6B7H6"/>
<dbReference type="PANTHER" id="PTHR30036:SF7">
    <property type="entry name" value="ABC TRANSPORTER PERIPLASMIC-BINDING PROTEIN YPHF"/>
    <property type="match status" value="1"/>
</dbReference>
<dbReference type="InterPro" id="IPR025997">
    <property type="entry name" value="SBP_2_dom"/>
</dbReference>
<proteinExistence type="inferred from homology"/>
<dbReference type="RefSeq" id="WP_149677494.1">
    <property type="nucleotide sequence ID" value="NZ_FQZP01000002.1"/>
</dbReference>
<dbReference type="Gene3D" id="3.40.50.2300">
    <property type="match status" value="2"/>
</dbReference>
<dbReference type="OrthoDB" id="569491at2"/>
<dbReference type="GO" id="GO:0030246">
    <property type="term" value="F:carbohydrate binding"/>
    <property type="evidence" value="ECO:0007669"/>
    <property type="project" value="TreeGrafter"/>
</dbReference>
<dbReference type="GO" id="GO:0030288">
    <property type="term" value="C:outer membrane-bounded periplasmic space"/>
    <property type="evidence" value="ECO:0007669"/>
    <property type="project" value="TreeGrafter"/>
</dbReference>
<name>A0A1M6B7H6_9FIRM</name>
<gene>
    <name evidence="5" type="ORF">SAMN05444373_100295</name>
</gene>
<feature type="transmembrane region" description="Helical" evidence="3">
    <location>
        <begin position="7"/>
        <end position="27"/>
    </location>
</feature>
<dbReference type="Proteomes" id="UP000324781">
    <property type="component" value="Unassembled WGS sequence"/>
</dbReference>